<comment type="caution">
    <text evidence="12">The sequence shown here is derived from an EMBL/GenBank/DDBJ whole genome shotgun (WGS) entry which is preliminary data.</text>
</comment>
<dbReference type="Pfam" id="PF03544">
    <property type="entry name" value="TonB_C"/>
    <property type="match status" value="1"/>
</dbReference>
<dbReference type="GO" id="GO:0015031">
    <property type="term" value="P:protein transport"/>
    <property type="evidence" value="ECO:0007669"/>
    <property type="project" value="UniProtKB-KW"/>
</dbReference>
<dbReference type="InterPro" id="IPR037682">
    <property type="entry name" value="TonB_C"/>
</dbReference>
<dbReference type="GO" id="GO:0031992">
    <property type="term" value="F:energy transducer activity"/>
    <property type="evidence" value="ECO:0007669"/>
    <property type="project" value="TreeGrafter"/>
</dbReference>
<dbReference type="InterPro" id="IPR006260">
    <property type="entry name" value="TonB/TolA_C"/>
</dbReference>
<sequence>MKYLLLVSLMIFCSCHSGSSKKGTEDQKDSICLQKELYALHQYVDSIIKIDTILQQRFHCFGAGLTKDKVSIDFQDIPEDSFEVFKSAFKKEIVDSPLLEFNIMTDFTTDIEIIPMTETKQPSQTASFVLQPIPRKIPTGEPISPDSLSMQAEYNYYPLSTTEVKIIITNRSHNEYNCGEKYSLAYYNEKQNSWISLPTNPIVNDILWIFPSEHSIHEQTIKLYTSEVPNRVGKYRIYKAFNRNTKVAYAEFELVSSKEHRKLLDKIIQYSENHAKARVIVNLNSWGFKENDTLYMNWKVNSAELRNEFKQKVLNYSTIMVNDGEEDVVTYFNNPMCTDTFGIKMYAEKEVYPVNMESVTVRIVNRSGKTITTGTWYAVLQKEKGDKWIFMPGATVWAPVALSVQPNTIHSFSANLYPSLNAIMPGVYRIVKKIEIGNNCHDWYFAAEFRIGNDTEKQDDVMHKEPSSKPLSEMAEETNMDIAYEVVEKMPEYPGGMSALLDFIQNNLQHDKANSKQRVIVQFIIDKEGNIDKPIILRSINPELDKEALRVVGLIPQWKPGRQNGKAERVRYTLPITFNPSITRSDVIK</sequence>
<dbReference type="EMBL" id="WDBY01000063">
    <property type="protein sequence ID" value="KAB6471326.1"/>
    <property type="molecule type" value="Genomic_DNA"/>
</dbReference>
<keyword evidence="6" id="KW-0812">Transmembrane</keyword>
<dbReference type="EMBL" id="WDBZ01000063">
    <property type="protein sequence ID" value="KAB6446405.1"/>
    <property type="molecule type" value="Genomic_DNA"/>
</dbReference>
<dbReference type="GO" id="GO:0098797">
    <property type="term" value="C:plasma membrane protein complex"/>
    <property type="evidence" value="ECO:0007669"/>
    <property type="project" value="TreeGrafter"/>
</dbReference>
<evidence type="ECO:0000256" key="8">
    <source>
        <dbReference type="ARBA" id="ARBA00022989"/>
    </source>
</evidence>
<evidence type="ECO:0000313" key="13">
    <source>
        <dbReference type="EMBL" id="KAB6471326.1"/>
    </source>
</evidence>
<organism evidence="12 15">
    <name type="scientific">Phocaeicola vulgatus</name>
    <name type="common">Bacteroides vulgatus</name>
    <dbReference type="NCBI Taxonomy" id="821"/>
    <lineage>
        <taxon>Bacteria</taxon>
        <taxon>Pseudomonadati</taxon>
        <taxon>Bacteroidota</taxon>
        <taxon>Bacteroidia</taxon>
        <taxon>Bacteroidales</taxon>
        <taxon>Bacteroidaceae</taxon>
        <taxon>Phocaeicola</taxon>
    </lineage>
</organism>
<dbReference type="PANTHER" id="PTHR33446">
    <property type="entry name" value="PROTEIN TONB-RELATED"/>
    <property type="match status" value="1"/>
</dbReference>
<evidence type="ECO:0000313" key="15">
    <source>
        <dbReference type="Proteomes" id="UP000483142"/>
    </source>
</evidence>
<comment type="subcellular location">
    <subcellularLocation>
        <location evidence="1">Cell inner membrane</location>
        <topology evidence="1">Single-pass membrane protein</topology>
        <orientation evidence="1">Periplasmic side</orientation>
    </subcellularLocation>
</comment>
<dbReference type="Pfam" id="PF20251">
    <property type="entry name" value="Big_14"/>
    <property type="match status" value="2"/>
</dbReference>
<evidence type="ECO:0000256" key="9">
    <source>
        <dbReference type="ARBA" id="ARBA00023136"/>
    </source>
</evidence>
<proteinExistence type="inferred from homology"/>
<dbReference type="PROSITE" id="PS51257">
    <property type="entry name" value="PROKAR_LIPOPROTEIN"/>
    <property type="match status" value="1"/>
</dbReference>
<comment type="similarity">
    <text evidence="2">Belongs to the TonB family.</text>
</comment>
<keyword evidence="5" id="KW-0997">Cell inner membrane</keyword>
<dbReference type="Proteomes" id="UP000468344">
    <property type="component" value="Unassembled WGS sequence"/>
</dbReference>
<feature type="domain" description="Bacterial Ig-like" evidence="11">
    <location>
        <begin position="341"/>
        <end position="439"/>
    </location>
</feature>
<keyword evidence="7" id="KW-0653">Protein transport</keyword>
<dbReference type="SUPFAM" id="SSF74653">
    <property type="entry name" value="TolA/TonB C-terminal domain"/>
    <property type="match status" value="1"/>
</dbReference>
<evidence type="ECO:0000313" key="14">
    <source>
        <dbReference type="Proteomes" id="UP000468344"/>
    </source>
</evidence>
<evidence type="ECO:0000256" key="2">
    <source>
        <dbReference type="ARBA" id="ARBA00006555"/>
    </source>
</evidence>
<evidence type="ECO:0000259" key="11">
    <source>
        <dbReference type="Pfam" id="PF20251"/>
    </source>
</evidence>
<protein>
    <submittedName>
        <fullName evidence="12">Energy transducer TonB</fullName>
    </submittedName>
</protein>
<evidence type="ECO:0000256" key="7">
    <source>
        <dbReference type="ARBA" id="ARBA00022927"/>
    </source>
</evidence>
<dbReference type="Gene3D" id="3.30.1150.10">
    <property type="match status" value="1"/>
</dbReference>
<keyword evidence="9" id="KW-0472">Membrane</keyword>
<feature type="domain" description="Bacterial Ig-like" evidence="11">
    <location>
        <begin position="147"/>
        <end position="252"/>
    </location>
</feature>
<gene>
    <name evidence="13" type="ORF">GAZ06_21345</name>
    <name evidence="12" type="ORF">GAZ09_21040</name>
</gene>
<dbReference type="InterPro" id="IPR046878">
    <property type="entry name" value="Big_14"/>
</dbReference>
<keyword evidence="4" id="KW-1003">Cell membrane</keyword>
<evidence type="ECO:0000313" key="12">
    <source>
        <dbReference type="EMBL" id="KAB6446405.1"/>
    </source>
</evidence>
<reference evidence="14 15" key="1">
    <citation type="journal article" date="2019" name="Nat. Med.">
        <title>A library of human gut bacterial isolates paired with longitudinal multiomics data enables mechanistic microbiome research.</title>
        <authorList>
            <person name="Poyet M."/>
            <person name="Groussin M."/>
            <person name="Gibbons S.M."/>
            <person name="Avila-Pacheco J."/>
            <person name="Jiang X."/>
            <person name="Kearney S.M."/>
            <person name="Perrotta A.R."/>
            <person name="Berdy B."/>
            <person name="Zhao S."/>
            <person name="Lieberman T.D."/>
            <person name="Swanson P.K."/>
            <person name="Smith M."/>
            <person name="Roesemann S."/>
            <person name="Alexander J.E."/>
            <person name="Rich S.A."/>
            <person name="Livny J."/>
            <person name="Vlamakis H."/>
            <person name="Clish C."/>
            <person name="Bullock K."/>
            <person name="Deik A."/>
            <person name="Scott J."/>
            <person name="Pierce K.A."/>
            <person name="Xavier R.J."/>
            <person name="Alm E.J."/>
        </authorList>
    </citation>
    <scope>NUCLEOTIDE SEQUENCE [LARGE SCALE GENOMIC DNA]</scope>
    <source>
        <strain evidence="13 14">BIOML-A140</strain>
        <strain evidence="12 15">BIOML-A141</strain>
    </source>
</reference>
<dbReference type="AlphaFoldDB" id="A0A6G0GII4"/>
<dbReference type="NCBIfam" id="TIGR01352">
    <property type="entry name" value="tonB_Cterm"/>
    <property type="match status" value="1"/>
</dbReference>
<evidence type="ECO:0000256" key="6">
    <source>
        <dbReference type="ARBA" id="ARBA00022692"/>
    </source>
</evidence>
<evidence type="ECO:0000256" key="3">
    <source>
        <dbReference type="ARBA" id="ARBA00022448"/>
    </source>
</evidence>
<evidence type="ECO:0000256" key="5">
    <source>
        <dbReference type="ARBA" id="ARBA00022519"/>
    </source>
</evidence>
<evidence type="ECO:0000259" key="10">
    <source>
        <dbReference type="Pfam" id="PF03544"/>
    </source>
</evidence>
<accession>A0A6G0GII4</accession>
<evidence type="ECO:0000256" key="4">
    <source>
        <dbReference type="ARBA" id="ARBA00022475"/>
    </source>
</evidence>
<dbReference type="InterPro" id="IPR051045">
    <property type="entry name" value="TonB-dependent_transducer"/>
</dbReference>
<dbReference type="Proteomes" id="UP000483142">
    <property type="component" value="Unassembled WGS sequence"/>
</dbReference>
<keyword evidence="3" id="KW-0813">Transport</keyword>
<evidence type="ECO:0000256" key="1">
    <source>
        <dbReference type="ARBA" id="ARBA00004383"/>
    </source>
</evidence>
<dbReference type="PANTHER" id="PTHR33446:SF2">
    <property type="entry name" value="PROTEIN TONB"/>
    <property type="match status" value="1"/>
</dbReference>
<name>A0A6G0GII4_PHOVU</name>
<keyword evidence="8" id="KW-1133">Transmembrane helix</keyword>
<feature type="domain" description="TonB C-terminal" evidence="10">
    <location>
        <begin position="518"/>
        <end position="579"/>
    </location>
</feature>
<dbReference type="GO" id="GO:0055085">
    <property type="term" value="P:transmembrane transport"/>
    <property type="evidence" value="ECO:0007669"/>
    <property type="project" value="InterPro"/>
</dbReference>